<proteinExistence type="predicted"/>
<name>A0A060UT58_9PROT</name>
<sequence>MAGPNVRAGLTLAPVSGPMNVTIMTKVKPIASGAALPVRSLMAVYRAVVSQKERPQRLQYETAWNRDGVCVCGGST</sequence>
<dbReference type="AlphaFoldDB" id="A0A060UT58"/>
<protein>
    <submittedName>
        <fullName evidence="1">Uncharacterized protein</fullName>
    </submittedName>
</protein>
<accession>A0A060UT58</accession>
<organism evidence="1">
    <name type="scientific">Acidithiobacillus ferrivorans</name>
    <dbReference type="NCBI Taxonomy" id="160808"/>
    <lineage>
        <taxon>Bacteria</taxon>
        <taxon>Pseudomonadati</taxon>
        <taxon>Pseudomonadota</taxon>
        <taxon>Acidithiobacillia</taxon>
        <taxon>Acidithiobacillales</taxon>
        <taxon>Acidithiobacillaceae</taxon>
        <taxon>Acidithiobacillus</taxon>
    </lineage>
</organism>
<comment type="caution">
    <text evidence="1">The sequence shown here is derived from an EMBL/GenBank/DDBJ whole genome shotgun (WGS) entry which is preliminary data.</text>
</comment>
<evidence type="ECO:0000313" key="1">
    <source>
        <dbReference type="EMBL" id="CDQ11817.1"/>
    </source>
</evidence>
<reference evidence="1" key="1">
    <citation type="submission" date="2014-03" db="EMBL/GenBank/DDBJ databases">
        <authorList>
            <person name="Genoscope - CEA"/>
        </authorList>
    </citation>
    <scope>NUCLEOTIDE SEQUENCE [LARGE SCALE GENOMIC DNA]</scope>
    <source>
        <strain evidence="1">CF27</strain>
    </source>
</reference>
<reference evidence="1" key="2">
    <citation type="submission" date="2014-07" db="EMBL/GenBank/DDBJ databases">
        <title>Initial genome analysis of the psychrotolerant acidophile Acidithiobacillus ferrivorans CF27: insights into iron and sulfur oxidation pathways and into biofilm formation.</title>
        <authorList>
            <person name="Talla E."/>
            <person name="Hedrich S."/>
            <person name="Mangenot S."/>
            <person name="Ji B."/>
            <person name="Johnson D.B."/>
            <person name="Barbe V."/>
            <person name="Bonnefoy V."/>
        </authorList>
    </citation>
    <scope>NUCLEOTIDE SEQUENCE [LARGE SCALE GENOMIC DNA]</scope>
    <source>
        <strain evidence="1">CF27</strain>
    </source>
</reference>
<gene>
    <name evidence="1" type="ORF">AFERRI_600043</name>
</gene>
<dbReference type="EMBL" id="CCCS020000057">
    <property type="protein sequence ID" value="CDQ11817.1"/>
    <property type="molecule type" value="Genomic_DNA"/>
</dbReference>